<dbReference type="Gene3D" id="3.30.200.150">
    <property type="match status" value="1"/>
</dbReference>
<dbReference type="InterPro" id="IPR051678">
    <property type="entry name" value="AGP_Transferase"/>
</dbReference>
<proteinExistence type="predicted"/>
<organism evidence="1 2">
    <name type="scientific">Aspergillus keveii</name>
    <dbReference type="NCBI Taxonomy" id="714993"/>
    <lineage>
        <taxon>Eukaryota</taxon>
        <taxon>Fungi</taxon>
        <taxon>Dikarya</taxon>
        <taxon>Ascomycota</taxon>
        <taxon>Pezizomycotina</taxon>
        <taxon>Eurotiomycetes</taxon>
        <taxon>Eurotiomycetidae</taxon>
        <taxon>Eurotiales</taxon>
        <taxon>Aspergillaceae</taxon>
        <taxon>Aspergillus</taxon>
        <taxon>Aspergillus subgen. Nidulantes</taxon>
    </lineage>
</organism>
<evidence type="ECO:0000313" key="1">
    <source>
        <dbReference type="EMBL" id="KAL2799240.1"/>
    </source>
</evidence>
<dbReference type="SUPFAM" id="SSF56112">
    <property type="entry name" value="Protein kinase-like (PK-like)"/>
    <property type="match status" value="1"/>
</dbReference>
<name>A0ABR4GJK3_9EURO</name>
<evidence type="ECO:0000313" key="2">
    <source>
        <dbReference type="Proteomes" id="UP001610563"/>
    </source>
</evidence>
<protein>
    <recommendedName>
        <fullName evidence="3">Aminoglycoside phosphotransferase domain-containing protein</fullName>
    </recommendedName>
</protein>
<dbReference type="Gene3D" id="3.90.1200.10">
    <property type="match status" value="1"/>
</dbReference>
<dbReference type="PANTHER" id="PTHR21310">
    <property type="entry name" value="AMINOGLYCOSIDE PHOSPHOTRANSFERASE-RELATED-RELATED"/>
    <property type="match status" value="1"/>
</dbReference>
<reference evidence="1 2" key="1">
    <citation type="submission" date="2024-07" db="EMBL/GenBank/DDBJ databases">
        <title>Section-level genome sequencing and comparative genomics of Aspergillus sections Usti and Cavernicolus.</title>
        <authorList>
            <consortium name="Lawrence Berkeley National Laboratory"/>
            <person name="Nybo J.L."/>
            <person name="Vesth T.C."/>
            <person name="Theobald S."/>
            <person name="Frisvad J.C."/>
            <person name="Larsen T.O."/>
            <person name="Kjaerboelling I."/>
            <person name="Rothschild-Mancinelli K."/>
            <person name="Lyhne E.K."/>
            <person name="Kogle M.E."/>
            <person name="Barry K."/>
            <person name="Clum A."/>
            <person name="Na H."/>
            <person name="Ledsgaard L."/>
            <person name="Lin J."/>
            <person name="Lipzen A."/>
            <person name="Kuo A."/>
            <person name="Riley R."/>
            <person name="Mondo S."/>
            <person name="Labutti K."/>
            <person name="Haridas S."/>
            <person name="Pangalinan J."/>
            <person name="Salamov A.A."/>
            <person name="Simmons B.A."/>
            <person name="Magnuson J.K."/>
            <person name="Chen J."/>
            <person name="Drula E."/>
            <person name="Henrissat B."/>
            <person name="Wiebenga A."/>
            <person name="Lubbers R.J."/>
            <person name="Gomes A.C."/>
            <person name="Makela M.R."/>
            <person name="Stajich J."/>
            <person name="Grigoriev I.V."/>
            <person name="Mortensen U.H."/>
            <person name="De Vries R.P."/>
            <person name="Baker S.E."/>
            <person name="Andersen M.R."/>
        </authorList>
    </citation>
    <scope>NUCLEOTIDE SEQUENCE [LARGE SCALE GENOMIC DNA]</scope>
    <source>
        <strain evidence="1 2">CBS 209.92</strain>
    </source>
</reference>
<keyword evidence="2" id="KW-1185">Reference proteome</keyword>
<evidence type="ECO:0008006" key="3">
    <source>
        <dbReference type="Google" id="ProtNLM"/>
    </source>
</evidence>
<sequence length="274" mass="31825">MVWDPVALPYMSESLRSSPLPTTEEIRACTNILFELWYKIVAINDQIVVKYYPCNRTYEGQVLLFLERHVPNIPVPRIYSMYRDPETRETLLIMQRIPGESLETVWPSLTESEKDGIVGKLRETFENLHAVPCSKPDYYGGLDAGYLRHEFFLHNEDPDGPSGLGPFYGEESFVAGMTDSYRARMTKNGQPTHKALFYETYLPRVIKGHRPTLTHCNLKKQHIMVVEKKEQRNEKGERSLDVVLLNWGFAGWYPEFFEFLSAAELFFLVAWEDD</sequence>
<dbReference type="PANTHER" id="PTHR21310:SF48">
    <property type="entry name" value="AMINOGLYCOSIDE PHOSPHOTRANSFERASE DOMAIN-CONTAINING PROTEIN"/>
    <property type="match status" value="1"/>
</dbReference>
<dbReference type="Proteomes" id="UP001610563">
    <property type="component" value="Unassembled WGS sequence"/>
</dbReference>
<dbReference type="EMBL" id="JBFTWV010000008">
    <property type="protein sequence ID" value="KAL2799240.1"/>
    <property type="molecule type" value="Genomic_DNA"/>
</dbReference>
<gene>
    <name evidence="1" type="ORF">BJX66DRAFT_293413</name>
</gene>
<comment type="caution">
    <text evidence="1">The sequence shown here is derived from an EMBL/GenBank/DDBJ whole genome shotgun (WGS) entry which is preliminary data.</text>
</comment>
<dbReference type="InterPro" id="IPR011009">
    <property type="entry name" value="Kinase-like_dom_sf"/>
</dbReference>
<accession>A0ABR4GJK3</accession>